<dbReference type="AlphaFoldDB" id="A0A0F7XRW2"/>
<dbReference type="EMBL" id="LN847005">
    <property type="protein sequence ID" value="CRI40633.1"/>
    <property type="molecule type" value="Genomic_DNA"/>
</dbReference>
<sequence>MKFCGGRHTKVIIKIFEKLKKPQEMGSSIKGPRFPLKLGS</sequence>
<dbReference type="EMBL" id="LN847244">
    <property type="protein sequence ID" value="CRI49652.1"/>
    <property type="molecule type" value="Genomic_DNA"/>
</dbReference>
<evidence type="ECO:0000313" key="3">
    <source>
        <dbReference type="EMBL" id="CRI43973.1"/>
    </source>
</evidence>
<accession>A0A0F7XRW2</accession>
<name>A0A0F7XRW2_CHLPN</name>
<proteinExistence type="predicted"/>
<dbReference type="EMBL" id="LN847254">
    <property type="protein sequence ID" value="CRI53554.1"/>
    <property type="molecule type" value="Genomic_DNA"/>
</dbReference>
<evidence type="ECO:0000313" key="7">
    <source>
        <dbReference type="EMBL" id="CRI50781.1"/>
    </source>
</evidence>
<dbReference type="PATRIC" id="fig|83558.13.peg.774"/>
<evidence type="ECO:0000313" key="8">
    <source>
        <dbReference type="EMBL" id="CRI53554.1"/>
    </source>
</evidence>
<evidence type="ECO:0000313" key="2">
    <source>
        <dbReference type="EMBL" id="CRI40633.1"/>
    </source>
</evidence>
<protein>
    <submittedName>
        <fullName evidence="8">Uncharacterized protein</fullName>
    </submittedName>
</protein>
<evidence type="ECO:0000313" key="1">
    <source>
        <dbReference type="EMBL" id="CRI38370.1"/>
    </source>
</evidence>
<dbReference type="EMBL" id="LN847236">
    <property type="protein sequence ID" value="CRI47359.1"/>
    <property type="molecule type" value="Genomic_DNA"/>
</dbReference>
<evidence type="ECO:0000313" key="6">
    <source>
        <dbReference type="EMBL" id="CRI49652.1"/>
    </source>
</evidence>
<reference evidence="8" key="1">
    <citation type="submission" date="2015-05" db="EMBL/GenBank/DDBJ databases">
        <authorList>
            <person name="Rattei Thomas"/>
        </authorList>
    </citation>
    <scope>NUCLEOTIDE SEQUENCE</scope>
    <source>
        <strain evidence="1">CV15</strain>
        <strain evidence="2">CWL029c</strain>
        <strain evidence="3">H12</strain>
        <strain evidence="4">MUL2216</strain>
        <strain evidence="5">Panola</strain>
        <strain evidence="7">PB1</strain>
        <strain evidence="6">U1271</strain>
        <strain evidence="8">Wien2</strain>
    </source>
</reference>
<organism evidence="8">
    <name type="scientific">Chlamydia pneumoniae</name>
    <name type="common">Chlamydophila pneumoniae</name>
    <dbReference type="NCBI Taxonomy" id="83558"/>
    <lineage>
        <taxon>Bacteria</taxon>
        <taxon>Pseudomonadati</taxon>
        <taxon>Chlamydiota</taxon>
        <taxon>Chlamydiia</taxon>
        <taxon>Chlamydiales</taxon>
        <taxon>Chlamydiaceae</taxon>
        <taxon>Chlamydia/Chlamydophila group</taxon>
        <taxon>Chlamydia</taxon>
    </lineage>
</organism>
<dbReference type="EMBL" id="LN847240">
    <property type="protein sequence ID" value="CRI50781.1"/>
    <property type="molecule type" value="Genomic_DNA"/>
</dbReference>
<evidence type="ECO:0000313" key="4">
    <source>
        <dbReference type="EMBL" id="CRI46229.1"/>
    </source>
</evidence>
<dbReference type="EMBL" id="LN846999">
    <property type="protein sequence ID" value="CRI38370.1"/>
    <property type="molecule type" value="Genomic_DNA"/>
</dbReference>
<dbReference type="EMBL" id="LN847227">
    <property type="protein sequence ID" value="CRI46229.1"/>
    <property type="molecule type" value="Genomic_DNA"/>
</dbReference>
<dbReference type="EMBL" id="LN847195">
    <property type="protein sequence ID" value="CRI43973.1"/>
    <property type="molecule type" value="Genomic_DNA"/>
</dbReference>
<gene>
    <name evidence="1" type="ORF">BN1224_CV15_C_02030</name>
    <name evidence="3" type="ORF">BN1224_H12_EQ_00060</name>
    <name evidence="4" type="ORF">BN1224_MUL2216_F_02840</name>
    <name evidence="5" type="ORF">BN1224_Panola_K_00580</name>
    <name evidence="7" type="ORF">BN1224_PB1_B_07500</name>
    <name evidence="6" type="ORF">BN1224_U1271_C_05920</name>
    <name evidence="8" type="ORF">BN1224_Wien2_G_03890</name>
    <name evidence="2" type="ORF">CWL029c_E_00570</name>
</gene>
<evidence type="ECO:0000313" key="5">
    <source>
        <dbReference type="EMBL" id="CRI47359.1"/>
    </source>
</evidence>